<evidence type="ECO:0000256" key="4">
    <source>
        <dbReference type="ARBA" id="ARBA00023014"/>
    </source>
</evidence>
<dbReference type="GO" id="GO:0046872">
    <property type="term" value="F:metal ion binding"/>
    <property type="evidence" value="ECO:0007669"/>
    <property type="project" value="UniProtKB-KW"/>
</dbReference>
<keyword evidence="2" id="KW-0479">Metal-binding</keyword>
<keyword evidence="4" id="KW-0411">Iron-sulfur</keyword>
<dbReference type="RefSeq" id="WP_106004215.1">
    <property type="nucleotide sequence ID" value="NZ_CP136419.1"/>
</dbReference>
<sequence length="486" mass="53525">MKQVRRKTIDPLLPALIEASRKTGFALVWDRYERQLPQDGFARLGLSCYDCLQGPCRLHPFGEEPQVTICGRSSDDLIAGWLLKNITLANFKRNALLQEMFEAAQARGISEEIPFKDNTSHGSEIDILNMCMEKAYTSLSYDEAIIDLAHRLWPRNAGEDAGYKEYRPEPEKANVLLHNCSPLFIAWLKEKIRDAGLKMSLLLLGGDSLFEYLDLPAIPTSRYEAVLLSGLVDLVLTGDSFEGCGPGNLARNLNIKVISVPSRFNAEGAAAVWDTIREKAANPSPRTGNASLAAFKKPQFNFDMEKILEDLVSGYKNKKYRGFCLLGGGSNVKHTGDEALAYLAKTLTANDVACFVAGDALLNLAKYDEIDGVIPLGSFFAMGRGRKLLAELARRLGLSLSDLPAIAIYPEMNTSMELSQAFGIARHGIPTYIGTLLPIWGSRDTADRLRREGLILVTTPENPEKVITTLEPFLTAKGMFQGMKGA</sequence>
<comment type="caution">
    <text evidence="5">The sequence shown here is derived from an EMBL/GenBank/DDBJ whole genome shotgun (WGS) entry which is preliminary data.</text>
</comment>
<dbReference type="EMBL" id="PVXM01000003">
    <property type="protein sequence ID" value="PRR75791.1"/>
    <property type="molecule type" value="Genomic_DNA"/>
</dbReference>
<gene>
    <name evidence="5" type="primary">cooS2</name>
    <name evidence="5" type="ORF">MOHU_01720</name>
</gene>
<dbReference type="GO" id="GO:0043885">
    <property type="term" value="F:anaerobic carbon-monoxide dehydrogenase activity"/>
    <property type="evidence" value="ECO:0007669"/>
    <property type="project" value="UniProtKB-EC"/>
</dbReference>
<dbReference type="GO" id="GO:0051539">
    <property type="term" value="F:4 iron, 4 sulfur cluster binding"/>
    <property type="evidence" value="ECO:0007669"/>
    <property type="project" value="UniProtKB-KW"/>
</dbReference>
<reference evidence="5 6" key="1">
    <citation type="submission" date="2018-03" db="EMBL/GenBank/DDBJ databases">
        <title>Genome sequence of Moorella humiferrea DSM 23265.</title>
        <authorList>
            <person name="Poehlein A."/>
            <person name="Daniel R."/>
        </authorList>
    </citation>
    <scope>NUCLEOTIDE SEQUENCE [LARGE SCALE GENOMIC DNA]</scope>
    <source>
        <strain evidence="5 6">DSM 23265</strain>
    </source>
</reference>
<dbReference type="AlphaFoldDB" id="A0A2T0AY16"/>
<accession>A0A2T0AY16</accession>
<evidence type="ECO:0000313" key="6">
    <source>
        <dbReference type="Proteomes" id="UP000238415"/>
    </source>
</evidence>
<dbReference type="InterPro" id="IPR011254">
    <property type="entry name" value="Prismane-like_sf"/>
</dbReference>
<evidence type="ECO:0000256" key="3">
    <source>
        <dbReference type="ARBA" id="ARBA00023004"/>
    </source>
</evidence>
<name>A0A2T0AY16_9FIRM</name>
<dbReference type="Proteomes" id="UP000238415">
    <property type="component" value="Unassembled WGS sequence"/>
</dbReference>
<keyword evidence="5" id="KW-0560">Oxidoreductase</keyword>
<proteinExistence type="predicted"/>
<dbReference type="InterPro" id="IPR004137">
    <property type="entry name" value="HCP/CODH"/>
</dbReference>
<keyword evidence="1" id="KW-0004">4Fe-4S</keyword>
<protein>
    <submittedName>
        <fullName evidence="5">Carbon monoxide dehydrogenase 2</fullName>
        <ecNumber evidence="5">1.2.7.4</ecNumber>
    </submittedName>
</protein>
<evidence type="ECO:0000313" key="5">
    <source>
        <dbReference type="EMBL" id="PRR75791.1"/>
    </source>
</evidence>
<dbReference type="InterPro" id="IPR016099">
    <property type="entry name" value="Prismane-like_a/b-sand"/>
</dbReference>
<keyword evidence="6" id="KW-1185">Reference proteome</keyword>
<organism evidence="5 6">
    <name type="scientific">Neomoorella humiferrea</name>
    <dbReference type="NCBI Taxonomy" id="676965"/>
    <lineage>
        <taxon>Bacteria</taxon>
        <taxon>Bacillati</taxon>
        <taxon>Bacillota</taxon>
        <taxon>Clostridia</taxon>
        <taxon>Neomoorellales</taxon>
        <taxon>Neomoorellaceae</taxon>
        <taxon>Neomoorella</taxon>
    </lineage>
</organism>
<dbReference type="SUPFAM" id="SSF56821">
    <property type="entry name" value="Prismane protein-like"/>
    <property type="match status" value="1"/>
</dbReference>
<dbReference type="EC" id="1.2.7.4" evidence="5"/>
<evidence type="ECO:0000256" key="2">
    <source>
        <dbReference type="ARBA" id="ARBA00022723"/>
    </source>
</evidence>
<keyword evidence="3" id="KW-0408">Iron</keyword>
<evidence type="ECO:0000256" key="1">
    <source>
        <dbReference type="ARBA" id="ARBA00022485"/>
    </source>
</evidence>
<dbReference type="Pfam" id="PF03063">
    <property type="entry name" value="Prismane"/>
    <property type="match status" value="1"/>
</dbReference>
<dbReference type="Gene3D" id="3.40.50.2030">
    <property type="match status" value="1"/>
</dbReference>